<evidence type="ECO:0000313" key="2">
    <source>
        <dbReference type="Proteomes" id="UP000014974"/>
    </source>
</evidence>
<dbReference type="EMBL" id="ATNM01000069">
    <property type="protein sequence ID" value="EPR69299.1"/>
    <property type="molecule type" value="Genomic_DNA"/>
</dbReference>
<protein>
    <submittedName>
        <fullName evidence="1">Uncharacterized protein</fullName>
    </submittedName>
</protein>
<proteinExistence type="predicted"/>
<sequence>MRFRTLGKDKMNFNSQGSTKSLSYLFEGKLIKVNLAFR</sequence>
<dbReference type="Proteomes" id="UP000014974">
    <property type="component" value="Unassembled WGS sequence"/>
</dbReference>
<accession>S7WRE3</accession>
<reference evidence="1 2" key="1">
    <citation type="journal article" date="2013" name="Genome Announc.">
        <title>Draft Genome Sequence of Cyclobacterium qasimii Strain M12-11BT, Isolated from Arctic Marine Sediment.</title>
        <authorList>
            <person name="Shivaji S."/>
            <person name="Ara S."/>
            <person name="Singh A."/>
            <person name="Kumar Pinnaka A."/>
        </authorList>
    </citation>
    <scope>NUCLEOTIDE SEQUENCE [LARGE SCALE GENOMIC DNA]</scope>
    <source>
        <strain evidence="1 2">M12-11B</strain>
    </source>
</reference>
<gene>
    <name evidence="1" type="ORF">ADICYQ_1646</name>
</gene>
<dbReference type="STRING" id="641524.ADICYQ_1646"/>
<comment type="caution">
    <text evidence="1">The sequence shown here is derived from an EMBL/GenBank/DDBJ whole genome shotgun (WGS) entry which is preliminary data.</text>
</comment>
<dbReference type="AlphaFoldDB" id="S7WRE3"/>
<evidence type="ECO:0000313" key="1">
    <source>
        <dbReference type="EMBL" id="EPR69299.1"/>
    </source>
</evidence>
<organism evidence="1 2">
    <name type="scientific">Cyclobacterium qasimii M12-11B</name>
    <dbReference type="NCBI Taxonomy" id="641524"/>
    <lineage>
        <taxon>Bacteria</taxon>
        <taxon>Pseudomonadati</taxon>
        <taxon>Bacteroidota</taxon>
        <taxon>Cytophagia</taxon>
        <taxon>Cytophagales</taxon>
        <taxon>Cyclobacteriaceae</taxon>
        <taxon>Cyclobacterium</taxon>
    </lineage>
</organism>
<name>S7WRE3_9BACT</name>